<dbReference type="InterPro" id="IPR052028">
    <property type="entry name" value="HipA_Ser/Thr_kinase"/>
</dbReference>
<accession>A0ABY3L3Y3</accession>
<dbReference type="RefSeq" id="WP_082199571.1">
    <property type="nucleotide sequence ID" value="NZ_CP020478.1"/>
</dbReference>
<protein>
    <submittedName>
        <fullName evidence="7">HipA domain-containing protein</fullName>
    </submittedName>
</protein>
<evidence type="ECO:0000313" key="8">
    <source>
        <dbReference type="Proteomes" id="UP000321317"/>
    </source>
</evidence>
<dbReference type="Pfam" id="PF07804">
    <property type="entry name" value="HipA_C"/>
    <property type="match status" value="1"/>
</dbReference>
<feature type="domain" description="HipA-like C-terminal" evidence="6">
    <location>
        <begin position="126"/>
        <end position="320"/>
    </location>
</feature>
<evidence type="ECO:0000256" key="2">
    <source>
        <dbReference type="ARBA" id="ARBA00022679"/>
    </source>
</evidence>
<dbReference type="EMBL" id="VRMA01000025">
    <property type="protein sequence ID" value="TXK58734.1"/>
    <property type="molecule type" value="Genomic_DNA"/>
</dbReference>
<organism evidence="7 8">
    <name type="scientific">Campylobacter helveticus</name>
    <dbReference type="NCBI Taxonomy" id="28898"/>
    <lineage>
        <taxon>Bacteria</taxon>
        <taxon>Pseudomonadati</taxon>
        <taxon>Campylobacterota</taxon>
        <taxon>Epsilonproteobacteria</taxon>
        <taxon>Campylobacterales</taxon>
        <taxon>Campylobacteraceae</taxon>
        <taxon>Campylobacter</taxon>
    </lineage>
</organism>
<gene>
    <name evidence="7" type="ORF">FVD16_02285</name>
</gene>
<evidence type="ECO:0000313" key="7">
    <source>
        <dbReference type="EMBL" id="TXK58734.1"/>
    </source>
</evidence>
<dbReference type="InterPro" id="IPR012893">
    <property type="entry name" value="HipA-like_C"/>
</dbReference>
<dbReference type="GeneID" id="52036619"/>
<evidence type="ECO:0000256" key="5">
    <source>
        <dbReference type="SAM" id="MobiDB-lite"/>
    </source>
</evidence>
<name>A0ABY3L3Y3_9BACT</name>
<evidence type="ECO:0000256" key="1">
    <source>
        <dbReference type="ARBA" id="ARBA00010164"/>
    </source>
</evidence>
<keyword evidence="3" id="KW-0418">Kinase</keyword>
<dbReference type="Proteomes" id="UP000321317">
    <property type="component" value="Unassembled WGS sequence"/>
</dbReference>
<dbReference type="PANTHER" id="PTHR37419:SF1">
    <property type="entry name" value="SERINE_THREONINE-PROTEIN KINASE TOXIN HIPA"/>
    <property type="match status" value="1"/>
</dbReference>
<evidence type="ECO:0000259" key="6">
    <source>
        <dbReference type="Pfam" id="PF07804"/>
    </source>
</evidence>
<keyword evidence="8" id="KW-1185">Reference proteome</keyword>
<evidence type="ECO:0000256" key="4">
    <source>
        <dbReference type="SAM" id="Coils"/>
    </source>
</evidence>
<proteinExistence type="inferred from homology"/>
<keyword evidence="4" id="KW-0175">Coiled coil</keyword>
<feature type="region of interest" description="Disordered" evidence="5">
    <location>
        <begin position="431"/>
        <end position="452"/>
    </location>
</feature>
<comment type="caution">
    <text evidence="7">The sequence shown here is derived from an EMBL/GenBank/DDBJ whole genome shotgun (WGS) entry which is preliminary data.</text>
</comment>
<sequence length="452" mass="52659">MSDTFIFKHNKLYAKIQDKNYYLLKNDSFILANESINEILDILPEGLDLELMLHTFRLKEPLELLPYLKNNIGDFYFSKNINALSETSINSNLKLNQIFPNVLDLKINLSLQALKPNKEFKPLQRLSLSGYQHKLQVSIIDETIEENYADFILKPASDDFYNLAINEHLNVSFMQELGFKTPFNAIVYDERLKSYHYLIKRFDRDENGKALTQTSLNALMQSNDKYAGSIEQIADFLKTRLEEKEKIKFLTYIYANALLYNNDLHKKNISFLFKENKLLLSPVYDVINIYAVKGLANLQCALSIKGKKDKIKLSYFKQASEFLGIDFLDLKKSLQNIRELYLDLYPSYIEKLSQIPHLSGAKELKHLLLESYERNKRIFREEAQNQNNNLEAKVSELLREQESIDSMPKANDILMKGLDVSSNMEFDKEDLNDEANLTSQNTQNKTNILRRH</sequence>
<dbReference type="Gene3D" id="1.10.1070.20">
    <property type="match status" value="1"/>
</dbReference>
<dbReference type="PANTHER" id="PTHR37419">
    <property type="entry name" value="SERINE/THREONINE-PROTEIN KINASE TOXIN HIPA"/>
    <property type="match status" value="1"/>
</dbReference>
<feature type="coiled-coil region" evidence="4">
    <location>
        <begin position="369"/>
        <end position="407"/>
    </location>
</feature>
<feature type="compositionally biased region" description="Polar residues" evidence="5">
    <location>
        <begin position="435"/>
        <end position="452"/>
    </location>
</feature>
<comment type="similarity">
    <text evidence="1">Belongs to the HipA Ser/Thr kinase family.</text>
</comment>
<evidence type="ECO:0000256" key="3">
    <source>
        <dbReference type="ARBA" id="ARBA00022777"/>
    </source>
</evidence>
<keyword evidence="2" id="KW-0808">Transferase</keyword>
<reference evidence="7 8" key="1">
    <citation type="submission" date="2019-08" db="EMBL/GenBank/DDBJ databases">
        <title>Rapid identification of Enteric Bacteria from Whole Genome Sequences (WGS) using Average Nucleotide Identity (ANI).</title>
        <authorList>
            <person name="Lane C."/>
        </authorList>
    </citation>
    <scope>NUCLEOTIDE SEQUENCE [LARGE SCALE GENOMIC DNA]</scope>
    <source>
        <strain evidence="7 8">D4984</strain>
    </source>
</reference>